<keyword evidence="5 7" id="KW-1133">Transmembrane helix</keyword>
<comment type="similarity">
    <text evidence="2">Belongs to the ABC-4 integral membrane protein family. LolC/E subfamily.</text>
</comment>
<feature type="transmembrane region" description="Helical" evidence="7">
    <location>
        <begin position="326"/>
        <end position="352"/>
    </location>
</feature>
<evidence type="ECO:0000256" key="6">
    <source>
        <dbReference type="ARBA" id="ARBA00023136"/>
    </source>
</evidence>
<dbReference type="RefSeq" id="WP_204971168.1">
    <property type="nucleotide sequence ID" value="NZ_JAAZTS010000003.1"/>
</dbReference>
<gene>
    <name evidence="10" type="ORF">H6D15_03835</name>
</gene>
<protein>
    <submittedName>
        <fullName evidence="10">ABC transporter permease</fullName>
    </submittedName>
</protein>
<comment type="caution">
    <text evidence="10">The sequence shown here is derived from an EMBL/GenBank/DDBJ whole genome shotgun (WGS) entry which is preliminary data.</text>
</comment>
<keyword evidence="11" id="KW-1185">Reference proteome</keyword>
<evidence type="ECO:0000256" key="1">
    <source>
        <dbReference type="ARBA" id="ARBA00004651"/>
    </source>
</evidence>
<name>A0AA40ZSH3_9BACT</name>
<feature type="transmembrane region" description="Helical" evidence="7">
    <location>
        <begin position="377"/>
        <end position="403"/>
    </location>
</feature>
<evidence type="ECO:0000259" key="8">
    <source>
        <dbReference type="Pfam" id="PF02687"/>
    </source>
</evidence>
<evidence type="ECO:0000256" key="2">
    <source>
        <dbReference type="ARBA" id="ARBA00005236"/>
    </source>
</evidence>
<proteinExistence type="inferred from homology"/>
<feature type="transmembrane region" description="Helical" evidence="7">
    <location>
        <begin position="280"/>
        <end position="305"/>
    </location>
</feature>
<dbReference type="AlphaFoldDB" id="A0AA40ZSH3"/>
<organism evidence="10 11">
    <name type="scientific">Caecibacteroides pullorum</name>
    <dbReference type="NCBI Taxonomy" id="2725562"/>
    <lineage>
        <taxon>Bacteria</taxon>
        <taxon>Pseudomonadati</taxon>
        <taxon>Bacteroidota</taxon>
        <taxon>Bacteroidia</taxon>
        <taxon>Bacteroidales</taxon>
        <taxon>Bacteroidaceae</taxon>
        <taxon>Caecibacteroides</taxon>
    </lineage>
</organism>
<evidence type="ECO:0000313" key="11">
    <source>
        <dbReference type="Proteomes" id="UP000698924"/>
    </source>
</evidence>
<reference evidence="10 11" key="1">
    <citation type="journal article" date="2021" name="Sci. Rep.">
        <title>The distribution of antibiotic resistance genes in chicken gut microbiota commensals.</title>
        <authorList>
            <person name="Juricova H."/>
            <person name="Matiasovicova J."/>
            <person name="Kubasova T."/>
            <person name="Cejkova D."/>
            <person name="Rychlik I."/>
        </authorList>
    </citation>
    <scope>NUCLEOTIDE SEQUENCE [LARGE SCALE GENOMIC DNA]</scope>
    <source>
        <strain evidence="10 11">An421</strain>
    </source>
</reference>
<keyword evidence="6 7" id="KW-0472">Membrane</keyword>
<evidence type="ECO:0000256" key="4">
    <source>
        <dbReference type="ARBA" id="ARBA00022692"/>
    </source>
</evidence>
<dbReference type="InterPro" id="IPR025857">
    <property type="entry name" value="MacB_PCD"/>
</dbReference>
<evidence type="ECO:0000259" key="9">
    <source>
        <dbReference type="Pfam" id="PF12704"/>
    </source>
</evidence>
<feature type="domain" description="ABC3 transporter permease C-terminal" evidence="8">
    <location>
        <begin position="282"/>
        <end position="406"/>
    </location>
</feature>
<dbReference type="PANTHER" id="PTHR30489:SF0">
    <property type="entry name" value="LIPOPROTEIN-RELEASING SYSTEM TRANSMEMBRANE PROTEIN LOLE"/>
    <property type="match status" value="1"/>
</dbReference>
<evidence type="ECO:0000256" key="3">
    <source>
        <dbReference type="ARBA" id="ARBA00022475"/>
    </source>
</evidence>
<dbReference type="Pfam" id="PF12704">
    <property type="entry name" value="MacB_PCD"/>
    <property type="match status" value="1"/>
</dbReference>
<keyword evidence="4 7" id="KW-0812">Transmembrane</keyword>
<dbReference type="Pfam" id="PF02687">
    <property type="entry name" value="FtsX"/>
    <property type="match status" value="1"/>
</dbReference>
<comment type="subcellular location">
    <subcellularLocation>
        <location evidence="1">Cell membrane</location>
        <topology evidence="1">Multi-pass membrane protein</topology>
    </subcellularLocation>
</comment>
<sequence length="414" mass="46852">MNLPLFIAHRIYRDNDSGKQVSRPAVLIAMIGIAIGLAVMIVTVSVIVGFKKEVRDKIAGFGSHIQITNLNAGSLYESLPISMTTAELDSLRANTDIHYVQRYSLKAGMIKTDEAFQGMLLKGIGPEYDTEFFRRHLLEGEMPQFSDTASSNRVVISRSLADKLKLKLGDKIDTYFIQDNIRARRLIIAGIYQTNLTEFDNLYLVTDLYTVNRLNRWETDRFSGLELTVNDYSRLEDITWELASGLEGKTDRYGQEFCARNIEQLNPGIFAWLGILDVNIWVILVLMIGVAGFTMISGLLIIIIERTSMIGVLKSLGADNRTIRHLFLWFSVFLIGKGMLWGNAIGLAFYFVQRFFGLFKLDPTTYYMDTVPVSFNLWIFLLLNVGTLLASVLMLVGPSYLIARIRPADSMRYE</sequence>
<dbReference type="Proteomes" id="UP000698924">
    <property type="component" value="Unassembled WGS sequence"/>
</dbReference>
<dbReference type="InterPro" id="IPR003838">
    <property type="entry name" value="ABC3_permease_C"/>
</dbReference>
<dbReference type="PANTHER" id="PTHR30489">
    <property type="entry name" value="LIPOPROTEIN-RELEASING SYSTEM TRANSMEMBRANE PROTEIN LOLE"/>
    <property type="match status" value="1"/>
</dbReference>
<accession>A0AA40ZSH3</accession>
<feature type="transmembrane region" description="Helical" evidence="7">
    <location>
        <begin position="25"/>
        <end position="50"/>
    </location>
</feature>
<evidence type="ECO:0000256" key="7">
    <source>
        <dbReference type="SAM" id="Phobius"/>
    </source>
</evidence>
<keyword evidence="3" id="KW-1003">Cell membrane</keyword>
<dbReference type="EMBL" id="JACJMO010000003">
    <property type="protein sequence ID" value="MBM6856734.1"/>
    <property type="molecule type" value="Genomic_DNA"/>
</dbReference>
<dbReference type="GO" id="GO:0098797">
    <property type="term" value="C:plasma membrane protein complex"/>
    <property type="evidence" value="ECO:0007669"/>
    <property type="project" value="TreeGrafter"/>
</dbReference>
<dbReference type="InterPro" id="IPR051447">
    <property type="entry name" value="Lipoprotein-release_system"/>
</dbReference>
<evidence type="ECO:0000256" key="5">
    <source>
        <dbReference type="ARBA" id="ARBA00022989"/>
    </source>
</evidence>
<evidence type="ECO:0000313" key="10">
    <source>
        <dbReference type="EMBL" id="MBM6856734.1"/>
    </source>
</evidence>
<feature type="domain" description="MacB-like periplasmic core" evidence="9">
    <location>
        <begin position="27"/>
        <end position="231"/>
    </location>
</feature>
<dbReference type="GO" id="GO:0044874">
    <property type="term" value="P:lipoprotein localization to outer membrane"/>
    <property type="evidence" value="ECO:0007669"/>
    <property type="project" value="TreeGrafter"/>
</dbReference>